<comment type="caution">
    <text evidence="2">The sequence shown here is derived from an EMBL/GenBank/DDBJ whole genome shotgun (WGS) entry which is preliminary data.</text>
</comment>
<proteinExistence type="predicted"/>
<accession>A0A9P5NU64</accession>
<protein>
    <submittedName>
        <fullName evidence="2">Uncharacterized protein</fullName>
    </submittedName>
</protein>
<evidence type="ECO:0000313" key="3">
    <source>
        <dbReference type="Proteomes" id="UP000724874"/>
    </source>
</evidence>
<feature type="compositionally biased region" description="Polar residues" evidence="1">
    <location>
        <begin position="14"/>
        <end position="40"/>
    </location>
</feature>
<dbReference type="Proteomes" id="UP000724874">
    <property type="component" value="Unassembled WGS sequence"/>
</dbReference>
<feature type="region of interest" description="Disordered" evidence="1">
    <location>
        <begin position="1"/>
        <end position="40"/>
    </location>
</feature>
<organism evidence="2 3">
    <name type="scientific">Gymnopilus junonius</name>
    <name type="common">Spectacular rustgill mushroom</name>
    <name type="synonym">Gymnopilus spectabilis subsp. junonius</name>
    <dbReference type="NCBI Taxonomy" id="109634"/>
    <lineage>
        <taxon>Eukaryota</taxon>
        <taxon>Fungi</taxon>
        <taxon>Dikarya</taxon>
        <taxon>Basidiomycota</taxon>
        <taxon>Agaricomycotina</taxon>
        <taxon>Agaricomycetes</taxon>
        <taxon>Agaricomycetidae</taxon>
        <taxon>Agaricales</taxon>
        <taxon>Agaricineae</taxon>
        <taxon>Hymenogastraceae</taxon>
        <taxon>Gymnopilus</taxon>
    </lineage>
</organism>
<gene>
    <name evidence="2" type="ORF">CPB84DRAFT_1771621</name>
</gene>
<sequence length="222" mass="25154">MPDESMDIDATHNGVASTHDTHNSLTETHLNQVPHTPTPTVRDNFREIQVKVHVRTAGKDTWAYQGRGVVTQEVSGQSSRVVVRNLTNGKIMTTFSESTDLQAEKRGNFVVIGCVEEGRVISWSLNVCRMSRRAFIHLNPALNNSETLRLLASIEIACYKCKQAVADPRSHTKSRRKVERLIKEDRRKRHRRRKDQEAMIDAFARQNLSMEPTQEAGPPVES</sequence>
<evidence type="ECO:0000313" key="2">
    <source>
        <dbReference type="EMBL" id="KAF8905509.1"/>
    </source>
</evidence>
<reference evidence="2" key="1">
    <citation type="submission" date="2020-11" db="EMBL/GenBank/DDBJ databases">
        <authorList>
            <consortium name="DOE Joint Genome Institute"/>
            <person name="Ahrendt S."/>
            <person name="Riley R."/>
            <person name="Andreopoulos W."/>
            <person name="LaButti K."/>
            <person name="Pangilinan J."/>
            <person name="Ruiz-duenas F.J."/>
            <person name="Barrasa J.M."/>
            <person name="Sanchez-Garcia M."/>
            <person name="Camarero S."/>
            <person name="Miyauchi S."/>
            <person name="Serrano A."/>
            <person name="Linde D."/>
            <person name="Babiker R."/>
            <person name="Drula E."/>
            <person name="Ayuso-Fernandez I."/>
            <person name="Pacheco R."/>
            <person name="Padilla G."/>
            <person name="Ferreira P."/>
            <person name="Barriuso J."/>
            <person name="Kellner H."/>
            <person name="Castanera R."/>
            <person name="Alfaro M."/>
            <person name="Ramirez L."/>
            <person name="Pisabarro A.G."/>
            <person name="Kuo A."/>
            <person name="Tritt A."/>
            <person name="Lipzen A."/>
            <person name="He G."/>
            <person name="Yan M."/>
            <person name="Ng V."/>
            <person name="Cullen D."/>
            <person name="Martin F."/>
            <person name="Rosso M.-N."/>
            <person name="Henrissat B."/>
            <person name="Hibbett D."/>
            <person name="Martinez A.T."/>
            <person name="Grigoriev I.V."/>
        </authorList>
    </citation>
    <scope>NUCLEOTIDE SEQUENCE</scope>
    <source>
        <strain evidence="2">AH 44721</strain>
    </source>
</reference>
<feature type="region of interest" description="Disordered" evidence="1">
    <location>
        <begin position="181"/>
        <end position="222"/>
    </location>
</feature>
<dbReference type="AlphaFoldDB" id="A0A9P5NU64"/>
<name>A0A9P5NU64_GYMJU</name>
<dbReference type="EMBL" id="JADNYJ010000022">
    <property type="protein sequence ID" value="KAF8905509.1"/>
    <property type="molecule type" value="Genomic_DNA"/>
</dbReference>
<dbReference type="OrthoDB" id="3227562at2759"/>
<evidence type="ECO:0000256" key="1">
    <source>
        <dbReference type="SAM" id="MobiDB-lite"/>
    </source>
</evidence>
<keyword evidence="3" id="KW-1185">Reference proteome</keyword>